<gene>
    <name evidence="7" type="ORF">MCHLO_00972</name>
</gene>
<feature type="transmembrane region" description="Helical" evidence="4">
    <location>
        <begin position="80"/>
        <end position="101"/>
    </location>
</feature>
<dbReference type="InterPro" id="IPR024326">
    <property type="entry name" value="RRP7_C"/>
</dbReference>
<keyword evidence="8" id="KW-1185">Reference proteome</keyword>
<evidence type="ECO:0000259" key="5">
    <source>
        <dbReference type="Pfam" id="PF12923"/>
    </source>
</evidence>
<feature type="domain" description="Rrp7 RRM-like N-terminal" evidence="6">
    <location>
        <begin position="400"/>
        <end position="555"/>
    </location>
</feature>
<dbReference type="InterPro" id="IPR035979">
    <property type="entry name" value="RBD_domain_sf"/>
</dbReference>
<dbReference type="CDD" id="cd12293">
    <property type="entry name" value="dRRM_Rrp7p"/>
    <property type="match status" value="1"/>
</dbReference>
<proteinExistence type="inferred from homology"/>
<feature type="transmembrane region" description="Helical" evidence="4">
    <location>
        <begin position="116"/>
        <end position="138"/>
    </location>
</feature>
<dbReference type="InterPro" id="IPR012677">
    <property type="entry name" value="Nucleotide-bd_a/b_plait_sf"/>
</dbReference>
<keyword evidence="2" id="KW-0175">Coiled coil</keyword>
<dbReference type="InterPro" id="IPR040447">
    <property type="entry name" value="RRM_Rrp7"/>
</dbReference>
<feature type="compositionally biased region" description="Acidic residues" evidence="3">
    <location>
        <begin position="472"/>
        <end position="498"/>
    </location>
</feature>
<accession>A0ABQ0KWJ6</accession>
<feature type="transmembrane region" description="Helical" evidence="4">
    <location>
        <begin position="190"/>
        <end position="211"/>
    </location>
</feature>
<feature type="region of interest" description="Disordered" evidence="3">
    <location>
        <begin position="470"/>
        <end position="529"/>
    </location>
</feature>
<name>A0ABQ0KWJ6_MYCCL</name>
<feature type="transmembrane region" description="Helical" evidence="4">
    <location>
        <begin position="150"/>
        <end position="178"/>
    </location>
</feature>
<dbReference type="SUPFAM" id="SSF54928">
    <property type="entry name" value="RNA-binding domain, RBD"/>
    <property type="match status" value="1"/>
</dbReference>
<dbReference type="Pfam" id="PF17799">
    <property type="entry name" value="RRM_Rrp7"/>
    <property type="match status" value="1"/>
</dbReference>
<reference evidence="7" key="1">
    <citation type="submission" date="2014-09" db="EMBL/GenBank/DDBJ databases">
        <title>Genome sequence of the luminous mushroom Mycena chlorophos for searching fungal bioluminescence genes.</title>
        <authorList>
            <person name="Tanaka Y."/>
            <person name="Kasuga D."/>
            <person name="Oba Y."/>
            <person name="Hase S."/>
            <person name="Sato K."/>
            <person name="Oba Y."/>
            <person name="Sakakibara Y."/>
        </authorList>
    </citation>
    <scope>NUCLEOTIDE SEQUENCE</scope>
</reference>
<dbReference type="PANTHER" id="PTHR13191:SF0">
    <property type="entry name" value="RIBOSOMAL RNA-PROCESSING PROTEIN 7 HOMOLOG A-RELATED"/>
    <property type="match status" value="1"/>
</dbReference>
<sequence length="705" mass="79264">MFLARARINSTLPAPTSRTFPHSFFPLKHSHSTTMASEVYGSLVCAVAVNLVLFTLEFYMACRLFSKKREEVSSWTKFRVWFTLLIDTIATLTSCAFLYMFQGSHWGEGDEVQQRFWKIIIATLIIGTFASALAQSFLLERFWKNIRHHLLGTAFAVSILVLAVLASVSSIVACAYLQWINADLEVIKSLVWTALIANLVCALGITLVSVCQRYAMRTMGPRPAVLSRVFRAFVDTGMPSSIIVLLALIAWAVNQTGAFVIALYFIQARVYSCTMLYALSQPKLVREDSWKEEMISKSIAQRPQPPPPSISPDIFLRIEKSGRLSVPEAEKGQRWFNIDLGEAEKAEKEAAAKREASARAPGAGSPKAMVVHRNSAPFSFYRPKVTRPRHIWMSSSTKTISGFTVLPISYGDNTTHYVYARAHAGSKKHQAKTLPDRRTLFLVNVPPDATERELVLLFKSAGTVERVVFAGDVDEEEDVEESSDEDEQEDMEEEEVEPDSQPARKRRKLDKKPPKPTVVPLPSPSLRQLRGTGRTAHVIFLDESSLERALQPLSKPRPWPSSEEPSGLAHYLARYDAARPPLDVVRAHADSAMELFEYELQQTKQKSKYRKGEDIVDEDGFTLVTRGGAYGKNLGGGVGVASKKFQETGETSQRQKKTEKKEKKNFYAFQKAEKQRNDLLELKKNWEADKAKVEKLKAARKFKPY</sequence>
<evidence type="ECO:0000313" key="7">
    <source>
        <dbReference type="EMBL" id="GAT43283.1"/>
    </source>
</evidence>
<dbReference type="InterPro" id="IPR040446">
    <property type="entry name" value="RRP7"/>
</dbReference>
<evidence type="ECO:0000256" key="2">
    <source>
        <dbReference type="SAM" id="Coils"/>
    </source>
</evidence>
<dbReference type="Gene3D" id="6.10.250.1770">
    <property type="match status" value="1"/>
</dbReference>
<feature type="compositionally biased region" description="Basic and acidic residues" evidence="3">
    <location>
        <begin position="347"/>
        <end position="357"/>
    </location>
</feature>
<evidence type="ECO:0000256" key="3">
    <source>
        <dbReference type="SAM" id="MobiDB-lite"/>
    </source>
</evidence>
<dbReference type="Pfam" id="PF12923">
    <property type="entry name" value="RRP7"/>
    <property type="match status" value="1"/>
</dbReference>
<keyword evidence="4" id="KW-1133">Transmembrane helix</keyword>
<comment type="similarity">
    <text evidence="1">Belongs to the RRP7 family.</text>
</comment>
<keyword evidence="4" id="KW-0812">Transmembrane</keyword>
<evidence type="ECO:0000259" key="6">
    <source>
        <dbReference type="Pfam" id="PF17799"/>
    </source>
</evidence>
<dbReference type="Gene3D" id="3.30.70.330">
    <property type="match status" value="1"/>
</dbReference>
<feature type="transmembrane region" description="Helical" evidence="4">
    <location>
        <begin position="39"/>
        <end position="59"/>
    </location>
</feature>
<feature type="domain" description="Ribosomal RNA-processing protein 7 C-terminal" evidence="5">
    <location>
        <begin position="578"/>
        <end position="705"/>
    </location>
</feature>
<dbReference type="EMBL" id="DF838807">
    <property type="protein sequence ID" value="GAT43283.1"/>
    <property type="molecule type" value="Genomic_DNA"/>
</dbReference>
<keyword evidence="4" id="KW-0472">Membrane</keyword>
<dbReference type="Proteomes" id="UP000815677">
    <property type="component" value="Unassembled WGS sequence"/>
</dbReference>
<feature type="coiled-coil region" evidence="2">
    <location>
        <begin position="669"/>
        <end position="696"/>
    </location>
</feature>
<evidence type="ECO:0008006" key="9">
    <source>
        <dbReference type="Google" id="ProtNLM"/>
    </source>
</evidence>
<dbReference type="PANTHER" id="PTHR13191">
    <property type="entry name" value="RIBOSOMAL RNA PROCESSING PROTEIN 7-RELATED"/>
    <property type="match status" value="1"/>
</dbReference>
<feature type="region of interest" description="Disordered" evidence="3">
    <location>
        <begin position="347"/>
        <end position="368"/>
    </location>
</feature>
<feature type="region of interest" description="Disordered" evidence="3">
    <location>
        <begin position="645"/>
        <end position="664"/>
    </location>
</feature>
<protein>
    <recommendedName>
        <fullName evidence="9">RRM domain-containing protein</fullName>
    </recommendedName>
</protein>
<evidence type="ECO:0000256" key="4">
    <source>
        <dbReference type="SAM" id="Phobius"/>
    </source>
</evidence>
<evidence type="ECO:0000313" key="8">
    <source>
        <dbReference type="Proteomes" id="UP000815677"/>
    </source>
</evidence>
<organism evidence="7 8">
    <name type="scientific">Mycena chlorophos</name>
    <name type="common">Agaric fungus</name>
    <name type="synonym">Agaricus chlorophos</name>
    <dbReference type="NCBI Taxonomy" id="658473"/>
    <lineage>
        <taxon>Eukaryota</taxon>
        <taxon>Fungi</taxon>
        <taxon>Dikarya</taxon>
        <taxon>Basidiomycota</taxon>
        <taxon>Agaricomycotina</taxon>
        <taxon>Agaricomycetes</taxon>
        <taxon>Agaricomycetidae</taxon>
        <taxon>Agaricales</taxon>
        <taxon>Marasmiineae</taxon>
        <taxon>Mycenaceae</taxon>
        <taxon>Mycena</taxon>
    </lineage>
</organism>
<evidence type="ECO:0000256" key="1">
    <source>
        <dbReference type="ARBA" id="ARBA00006110"/>
    </source>
</evidence>